<evidence type="ECO:0000259" key="1">
    <source>
        <dbReference type="PROSITE" id="PS50206"/>
    </source>
</evidence>
<evidence type="ECO:0000313" key="2">
    <source>
        <dbReference type="EMBL" id="JAS32886.1"/>
    </source>
</evidence>
<proteinExistence type="predicted"/>
<dbReference type="EMBL" id="GEDC01004412">
    <property type="protein sequence ID" value="JAS32886.1"/>
    <property type="molecule type" value="Transcribed_RNA"/>
</dbReference>
<dbReference type="PANTHER" id="PTHR44086">
    <property type="entry name" value="THIOSULFATE SULFURTRANSFERASE RDL2, MITOCHONDRIAL-RELATED"/>
    <property type="match status" value="1"/>
</dbReference>
<dbReference type="Gene3D" id="3.40.250.10">
    <property type="entry name" value="Rhodanese-like domain"/>
    <property type="match status" value="1"/>
</dbReference>
<dbReference type="InterPro" id="IPR001763">
    <property type="entry name" value="Rhodanese-like_dom"/>
</dbReference>
<accession>A0A1B6E4L9</accession>
<dbReference type="SMART" id="SM00450">
    <property type="entry name" value="RHOD"/>
    <property type="match status" value="1"/>
</dbReference>
<gene>
    <name evidence="2" type="ORF">g.12151</name>
</gene>
<dbReference type="GO" id="GO:0004792">
    <property type="term" value="F:thiosulfate-cyanide sulfurtransferase activity"/>
    <property type="evidence" value="ECO:0007669"/>
    <property type="project" value="TreeGrafter"/>
</dbReference>
<name>A0A1B6E4L9_9HEMI</name>
<organism evidence="2">
    <name type="scientific">Clastoptera arizonana</name>
    <name type="common">Arizona spittle bug</name>
    <dbReference type="NCBI Taxonomy" id="38151"/>
    <lineage>
        <taxon>Eukaryota</taxon>
        <taxon>Metazoa</taxon>
        <taxon>Ecdysozoa</taxon>
        <taxon>Arthropoda</taxon>
        <taxon>Hexapoda</taxon>
        <taxon>Insecta</taxon>
        <taxon>Pterygota</taxon>
        <taxon>Neoptera</taxon>
        <taxon>Paraneoptera</taxon>
        <taxon>Hemiptera</taxon>
        <taxon>Auchenorrhyncha</taxon>
        <taxon>Cercopoidea</taxon>
        <taxon>Clastopteridae</taxon>
        <taxon>Clastoptera</taxon>
    </lineage>
</organism>
<dbReference type="PROSITE" id="PS50206">
    <property type="entry name" value="RHODANESE_3"/>
    <property type="match status" value="1"/>
</dbReference>
<dbReference type="GO" id="GO:0005739">
    <property type="term" value="C:mitochondrion"/>
    <property type="evidence" value="ECO:0007669"/>
    <property type="project" value="TreeGrafter"/>
</dbReference>
<protein>
    <recommendedName>
        <fullName evidence="1">Rhodanese domain-containing protein</fullName>
    </recommendedName>
</protein>
<feature type="domain" description="Rhodanese" evidence="1">
    <location>
        <begin position="89"/>
        <end position="180"/>
    </location>
</feature>
<reference evidence="2" key="1">
    <citation type="submission" date="2015-12" db="EMBL/GenBank/DDBJ databases">
        <title>De novo transcriptome assembly of four potential Pierce s Disease insect vectors from Arizona vineyards.</title>
        <authorList>
            <person name="Tassone E.E."/>
        </authorList>
    </citation>
    <scope>NUCLEOTIDE SEQUENCE</scope>
</reference>
<dbReference type="SUPFAM" id="SSF52821">
    <property type="entry name" value="Rhodanese/Cell cycle control phosphatase"/>
    <property type="match status" value="1"/>
</dbReference>
<dbReference type="PANTHER" id="PTHR44086:SF10">
    <property type="entry name" value="THIOSULFATE SULFURTRANSFERASE_RHODANESE-LIKE DOMAIN-CONTAINING PROTEIN 3"/>
    <property type="match status" value="1"/>
</dbReference>
<dbReference type="InterPro" id="IPR036873">
    <property type="entry name" value="Rhodanese-like_dom_sf"/>
</dbReference>
<dbReference type="AlphaFoldDB" id="A0A1B6E4L9"/>
<sequence length="181" mass="21294">MSTLQKFSTHLINKINKGYVVSCINNGGLKYYNSLHSPPQYYKRVQLIEEPYFQRLSKFQCKIIFYRSSGSKNDDKNPIVVKELETLLKSKNVYVIDVREKHEINKSGKIPTSINIPLDDLKEALNENSEDFQKKYGRKKPDKNDNIVMYCRRGPRSIKARKEAVRHGYKKFFNKRPFCHV</sequence>
<dbReference type="Pfam" id="PF00581">
    <property type="entry name" value="Rhodanese"/>
    <property type="match status" value="1"/>
</dbReference>